<dbReference type="PROSITE" id="PS51344">
    <property type="entry name" value="HTH_TFE_IIE"/>
    <property type="match status" value="1"/>
</dbReference>
<evidence type="ECO:0000256" key="4">
    <source>
        <dbReference type="SAM" id="Coils"/>
    </source>
</evidence>
<dbReference type="InterPro" id="IPR024550">
    <property type="entry name" value="TFIIEa/SarR/Rpc3_HTH_dom"/>
</dbReference>
<dbReference type="Pfam" id="PF02002">
    <property type="entry name" value="TFIIE_alpha"/>
    <property type="match status" value="1"/>
</dbReference>
<dbReference type="PIRSF" id="PIRSF006373">
    <property type="entry name" value="TF_E_archaea"/>
    <property type="match status" value="1"/>
</dbReference>
<evidence type="ECO:0000313" key="6">
    <source>
        <dbReference type="EMBL" id="MBS8122189.1"/>
    </source>
</evidence>
<keyword evidence="2" id="KW-0238">DNA-binding</keyword>
<dbReference type="InterPro" id="IPR016481">
    <property type="entry name" value="TF_E_archaea"/>
</dbReference>
<evidence type="ECO:0000256" key="2">
    <source>
        <dbReference type="ARBA" id="ARBA00023125"/>
    </source>
</evidence>
<gene>
    <name evidence="6" type="ORF">VAMP_163n38</name>
</gene>
<evidence type="ECO:0000313" key="7">
    <source>
        <dbReference type="Proteomes" id="UP000680365"/>
    </source>
</evidence>
<keyword evidence="7" id="KW-1185">Reference proteome</keyword>
<dbReference type="Gene3D" id="1.10.10.10">
    <property type="entry name" value="Winged helix-like DNA-binding domain superfamily/Winged helix DNA-binding domain"/>
    <property type="match status" value="1"/>
</dbReference>
<dbReference type="SMART" id="SM00531">
    <property type="entry name" value="TFIIE"/>
    <property type="match status" value="1"/>
</dbReference>
<dbReference type="EMBL" id="JAEDAM010000051">
    <property type="protein sequence ID" value="MBS8122189.1"/>
    <property type="molecule type" value="Genomic_DNA"/>
</dbReference>
<protein>
    <submittedName>
        <fullName evidence="6">Transcription factor E (TFE)</fullName>
    </submittedName>
</protein>
<accession>A0ABS5QM87</accession>
<keyword evidence="4" id="KW-0175">Coiled coil</keyword>
<dbReference type="SUPFAM" id="SSF46785">
    <property type="entry name" value="Winged helix' DNA-binding domain"/>
    <property type="match status" value="1"/>
</dbReference>
<dbReference type="Proteomes" id="UP000680365">
    <property type="component" value="Unassembled WGS sequence"/>
</dbReference>
<dbReference type="InterPro" id="IPR002853">
    <property type="entry name" value="TFIIE_asu"/>
</dbReference>
<organism evidence="6 7">
    <name type="scientific">Candidatus Vampirococcus lugosii</name>
    <dbReference type="NCBI Taxonomy" id="2789015"/>
    <lineage>
        <taxon>Bacteria</taxon>
        <taxon>Candidatus Absconditibacteriota</taxon>
        <taxon>Vampirococcus</taxon>
    </lineage>
</organism>
<evidence type="ECO:0000259" key="5">
    <source>
        <dbReference type="PROSITE" id="PS51344"/>
    </source>
</evidence>
<evidence type="ECO:0000256" key="1">
    <source>
        <dbReference type="ARBA" id="ARBA00023015"/>
    </source>
</evidence>
<keyword evidence="1" id="KW-0805">Transcription regulation</keyword>
<dbReference type="RefSeq" id="WP_213349518.1">
    <property type="nucleotide sequence ID" value="NZ_JAEDAM010000051.1"/>
</dbReference>
<dbReference type="InterPro" id="IPR017919">
    <property type="entry name" value="TFIIE/TFIIEa_HTH"/>
</dbReference>
<comment type="caution">
    <text evidence="6">The sequence shown here is derived from an EMBL/GenBank/DDBJ whole genome shotgun (WGS) entry which is preliminary data.</text>
</comment>
<dbReference type="InterPro" id="IPR036390">
    <property type="entry name" value="WH_DNA-bd_sf"/>
</dbReference>
<proteinExistence type="inferred from homology"/>
<reference evidence="6 7" key="1">
    <citation type="journal article" date="2021" name="Nat. Commun.">
        <title>Reductive evolution and unique predatory mode in the CPR bacterium Vampirococcus lugosii.</title>
        <authorList>
            <person name="Moreira D."/>
            <person name="Zivanovic Y."/>
            <person name="Lopez-Archilla A.I."/>
            <person name="Iniesto M."/>
            <person name="Lopez-Garcia P."/>
        </authorList>
    </citation>
    <scope>NUCLEOTIDE SEQUENCE [LARGE SCALE GENOMIC DNA]</scope>
    <source>
        <strain evidence="6">Chiprana</strain>
    </source>
</reference>
<dbReference type="InterPro" id="IPR036388">
    <property type="entry name" value="WH-like_DNA-bd_sf"/>
</dbReference>
<feature type="coiled-coil region" evidence="4">
    <location>
        <begin position="149"/>
        <end position="183"/>
    </location>
</feature>
<evidence type="ECO:0000256" key="3">
    <source>
        <dbReference type="ARBA" id="ARBA00023163"/>
    </source>
</evidence>
<dbReference type="HAMAP" id="MF_01909">
    <property type="entry name" value="TFE_arch"/>
    <property type="match status" value="1"/>
</dbReference>
<feature type="domain" description="HTH TFE/IIEalpha-type" evidence="5">
    <location>
        <begin position="1"/>
        <end position="92"/>
    </location>
</feature>
<keyword evidence="3" id="KW-0804">Transcription</keyword>
<sequence length="190" mass="22718">MKKLKQELLKDKNTLEFLKQIAGPLATDIVKMFEKQSLTPEQVSDKLNEKITVVRSTLNSLHYRGIACYKKERRKDNNLYEFYWEIKYKKIIEILLIQEMKKFKKLEYTIEDKQIHDFFYCPKKCIELPFEEAAGYNFKCPNCNSNLEMVDTKKKITTLKRKKTNIQKNINRLEEILNKINDDTKGYICE</sequence>
<name>A0ABS5QM87_9BACT</name>